<dbReference type="InterPro" id="IPR010593">
    <property type="entry name" value="DUF1159"/>
</dbReference>
<protein>
    <recommendedName>
        <fullName evidence="3">DUF721 domain-containing protein</fullName>
    </recommendedName>
</protein>
<proteinExistence type="predicted"/>
<name>A0A1U9Z5Q4_9HYPH</name>
<dbReference type="AlphaFoldDB" id="A0A1U9Z5Q4"/>
<evidence type="ECO:0000313" key="1">
    <source>
        <dbReference type="EMBL" id="AQZ53047.1"/>
    </source>
</evidence>
<dbReference type="Pfam" id="PF05258">
    <property type="entry name" value="DciA"/>
    <property type="match status" value="1"/>
</dbReference>
<dbReference type="OrthoDB" id="7160947at2"/>
<dbReference type="InterPro" id="IPR007922">
    <property type="entry name" value="DciA-like"/>
</dbReference>
<keyword evidence="2" id="KW-1185">Reference proteome</keyword>
<dbReference type="EMBL" id="CP020330">
    <property type="protein sequence ID" value="AQZ53047.1"/>
    <property type="molecule type" value="Genomic_DNA"/>
</dbReference>
<evidence type="ECO:0000313" key="2">
    <source>
        <dbReference type="Proteomes" id="UP000191135"/>
    </source>
</evidence>
<organism evidence="1 2">
    <name type="scientific">Martelella mediterranea DSM 17316</name>
    <dbReference type="NCBI Taxonomy" id="1122214"/>
    <lineage>
        <taxon>Bacteria</taxon>
        <taxon>Pseudomonadati</taxon>
        <taxon>Pseudomonadota</taxon>
        <taxon>Alphaproteobacteria</taxon>
        <taxon>Hyphomicrobiales</taxon>
        <taxon>Aurantimonadaceae</taxon>
        <taxon>Martelella</taxon>
    </lineage>
</organism>
<dbReference type="Proteomes" id="UP000191135">
    <property type="component" value="Chromosome"/>
</dbReference>
<evidence type="ECO:0008006" key="3">
    <source>
        <dbReference type="Google" id="ProtNLM"/>
    </source>
</evidence>
<accession>A0A1U9Z5Q4</accession>
<gene>
    <name evidence="1" type="ORF">Mame_03743</name>
</gene>
<dbReference type="PIRSF" id="PIRSF032064">
    <property type="entry name" value="UCP032064"/>
    <property type="match status" value="1"/>
</dbReference>
<dbReference type="STRING" id="1122214.Mame_03743"/>
<reference evidence="1 2" key="1">
    <citation type="submission" date="2017-03" db="EMBL/GenBank/DDBJ databases">
        <title>Foreign affairs: Plasmid Transfer between Roseobacters and Rhizobia.</title>
        <authorList>
            <person name="Bartling P."/>
            <person name="Bunk B."/>
            <person name="Overmann J."/>
            <person name="Brinkmann H."/>
            <person name="Petersen J."/>
        </authorList>
    </citation>
    <scope>NUCLEOTIDE SEQUENCE [LARGE SCALE GENOMIC DNA]</scope>
    <source>
        <strain evidence="1 2">MACL11</strain>
    </source>
</reference>
<dbReference type="eggNOG" id="COG5389">
    <property type="taxonomic scope" value="Bacteria"/>
</dbReference>
<sequence>MRPTRSRSASQIADVANSLIDPILAKRAGISTALLNAWPEIAGETYAEFSRPEKIAWPKRNGANEDGGFKPGTLTIACEGARVLFLTHAQDELIHRVNGFFGYVAIERVRVVQKPVQPLGGNHRPKPTLSPSETRDLEARLAGIESEALRKAIMRLGAGVMSEKRNKRR</sequence>
<dbReference type="RefSeq" id="WP_018066657.1">
    <property type="nucleotide sequence ID" value="NZ_AQWH01000026.1"/>
</dbReference>
<dbReference type="KEGG" id="mmed:Mame_03743"/>